<dbReference type="EMBL" id="MOOB01000258">
    <property type="protein sequence ID" value="OQE62854.1"/>
    <property type="molecule type" value="Genomic_DNA"/>
</dbReference>
<proteinExistence type="predicted"/>
<reference evidence="2" key="1">
    <citation type="journal article" date="2017" name="Nat. Microbiol.">
        <title>Global analysis of biosynthetic gene clusters reveals vast potential of secondary metabolite production in Penicillium species.</title>
        <authorList>
            <person name="Nielsen J.C."/>
            <person name="Grijseels S."/>
            <person name="Prigent S."/>
            <person name="Ji B."/>
            <person name="Dainat J."/>
            <person name="Nielsen K.F."/>
            <person name="Frisvad J.C."/>
            <person name="Workman M."/>
            <person name="Nielsen J."/>
        </authorList>
    </citation>
    <scope>NUCLEOTIDE SEQUENCE [LARGE SCALE GENOMIC DNA]</scope>
    <source>
        <strain evidence="2">IBT 13039</strain>
    </source>
</reference>
<evidence type="ECO:0000313" key="2">
    <source>
        <dbReference type="Proteomes" id="UP000191691"/>
    </source>
</evidence>
<evidence type="ECO:0000313" key="1">
    <source>
        <dbReference type="EMBL" id="OQE62854.1"/>
    </source>
</evidence>
<name>A0A1V6WIX4_PENNA</name>
<comment type="caution">
    <text evidence="1">The sequence shown here is derived from an EMBL/GenBank/DDBJ whole genome shotgun (WGS) entry which is preliminary data.</text>
</comment>
<dbReference type="Proteomes" id="UP000191691">
    <property type="component" value="Unassembled WGS sequence"/>
</dbReference>
<organism evidence="1 2">
    <name type="scientific">Penicillium nalgiovense</name>
    <dbReference type="NCBI Taxonomy" id="60175"/>
    <lineage>
        <taxon>Eukaryota</taxon>
        <taxon>Fungi</taxon>
        <taxon>Dikarya</taxon>
        <taxon>Ascomycota</taxon>
        <taxon>Pezizomycotina</taxon>
        <taxon>Eurotiomycetes</taxon>
        <taxon>Eurotiomycetidae</taxon>
        <taxon>Eurotiales</taxon>
        <taxon>Aspergillaceae</taxon>
        <taxon>Penicillium</taxon>
    </lineage>
</organism>
<dbReference type="AlphaFoldDB" id="A0A1V6WIX4"/>
<keyword evidence="2" id="KW-1185">Reference proteome</keyword>
<accession>A0A1V6WIX4</accession>
<gene>
    <name evidence="1" type="ORF">PENNAL_c0258G04418</name>
</gene>
<sequence>MYIGQGTQAWQPMYCFRPGVLHQVVLHRAILRFDDAEVFVIGFKVILDYFPDHACF</sequence>
<protein>
    <submittedName>
        <fullName evidence="1">Uncharacterized protein</fullName>
    </submittedName>
</protein>